<dbReference type="GO" id="GO:0005507">
    <property type="term" value="F:copper ion binding"/>
    <property type="evidence" value="ECO:0007669"/>
    <property type="project" value="InterPro"/>
</dbReference>
<comment type="cofactor">
    <cofactor evidence="2">
        <name>Cu cation</name>
        <dbReference type="ChEBI" id="CHEBI:23378"/>
    </cofactor>
</comment>
<dbReference type="AlphaFoldDB" id="A0AAJ0F678"/>
<evidence type="ECO:0000256" key="4">
    <source>
        <dbReference type="ARBA" id="ARBA00012297"/>
    </source>
</evidence>
<dbReference type="Proteomes" id="UP001239445">
    <property type="component" value="Unassembled WGS sequence"/>
</dbReference>
<evidence type="ECO:0000256" key="7">
    <source>
        <dbReference type="ARBA" id="ARBA00023002"/>
    </source>
</evidence>
<keyword evidence="8" id="KW-0186">Copper</keyword>
<feature type="chain" id="PRO_5042588401" description="laccase" evidence="12">
    <location>
        <begin position="25"/>
        <end position="615"/>
    </location>
</feature>
<feature type="domain" description="Plastocyanin-like" evidence="15">
    <location>
        <begin position="93"/>
        <end position="205"/>
    </location>
</feature>
<dbReference type="Gene3D" id="2.60.40.420">
    <property type="entry name" value="Cupredoxins - blue copper proteins"/>
    <property type="match status" value="3"/>
</dbReference>
<comment type="catalytic activity">
    <reaction evidence="1">
        <text>4 hydroquinone + O2 = 4 benzosemiquinone + 2 H2O</text>
        <dbReference type="Rhea" id="RHEA:11276"/>
        <dbReference type="ChEBI" id="CHEBI:15377"/>
        <dbReference type="ChEBI" id="CHEBI:15379"/>
        <dbReference type="ChEBI" id="CHEBI:17594"/>
        <dbReference type="ChEBI" id="CHEBI:17977"/>
        <dbReference type="EC" id="1.10.3.2"/>
    </reaction>
</comment>
<evidence type="ECO:0000256" key="3">
    <source>
        <dbReference type="ARBA" id="ARBA00010609"/>
    </source>
</evidence>
<feature type="domain" description="Plastocyanin-like" evidence="13">
    <location>
        <begin position="217"/>
        <end position="364"/>
    </location>
</feature>
<name>A0AAJ0F678_9PEZI</name>
<evidence type="ECO:0000256" key="5">
    <source>
        <dbReference type="ARBA" id="ARBA00022723"/>
    </source>
</evidence>
<dbReference type="InterPro" id="IPR001117">
    <property type="entry name" value="Cu-oxidase_2nd"/>
</dbReference>
<evidence type="ECO:0000256" key="1">
    <source>
        <dbReference type="ARBA" id="ARBA00000349"/>
    </source>
</evidence>
<dbReference type="InterPro" id="IPR008972">
    <property type="entry name" value="Cupredoxin"/>
</dbReference>
<dbReference type="PROSITE" id="PS00080">
    <property type="entry name" value="MULTICOPPER_OXIDASE2"/>
    <property type="match status" value="1"/>
</dbReference>
<dbReference type="InterPro" id="IPR011707">
    <property type="entry name" value="Cu-oxidase-like_N"/>
</dbReference>
<keyword evidence="6 12" id="KW-0732">Signal</keyword>
<keyword evidence="17" id="KW-1185">Reference proteome</keyword>
<dbReference type="PANTHER" id="PTHR11709:SF87">
    <property type="entry name" value="LACCASE"/>
    <property type="match status" value="1"/>
</dbReference>
<evidence type="ECO:0000259" key="15">
    <source>
        <dbReference type="Pfam" id="PF07732"/>
    </source>
</evidence>
<dbReference type="Pfam" id="PF07732">
    <property type="entry name" value="Cu-oxidase_3"/>
    <property type="match status" value="1"/>
</dbReference>
<dbReference type="Pfam" id="PF07731">
    <property type="entry name" value="Cu-oxidase_2"/>
    <property type="match status" value="1"/>
</dbReference>
<evidence type="ECO:0000259" key="13">
    <source>
        <dbReference type="Pfam" id="PF00394"/>
    </source>
</evidence>
<gene>
    <name evidence="16" type="ORF">QBC47DRAFT_298821</name>
</gene>
<dbReference type="PANTHER" id="PTHR11709">
    <property type="entry name" value="MULTI-COPPER OXIDASE"/>
    <property type="match status" value="1"/>
</dbReference>
<evidence type="ECO:0000256" key="10">
    <source>
        <dbReference type="ARBA" id="ARBA00023180"/>
    </source>
</evidence>
<evidence type="ECO:0000259" key="14">
    <source>
        <dbReference type="Pfam" id="PF07731"/>
    </source>
</evidence>
<keyword evidence="7" id="KW-0560">Oxidoreductase</keyword>
<dbReference type="EMBL" id="MU839832">
    <property type="protein sequence ID" value="KAK1756536.1"/>
    <property type="molecule type" value="Genomic_DNA"/>
</dbReference>
<proteinExistence type="inferred from homology"/>
<dbReference type="CDD" id="cd13854">
    <property type="entry name" value="CuRO_1_MaLCC_like"/>
    <property type="match status" value="1"/>
</dbReference>
<dbReference type="Pfam" id="PF00394">
    <property type="entry name" value="Cu-oxidase"/>
    <property type="match status" value="1"/>
</dbReference>
<reference evidence="16" key="1">
    <citation type="submission" date="2023-06" db="EMBL/GenBank/DDBJ databases">
        <title>Genome-scale phylogeny and comparative genomics of the fungal order Sordariales.</title>
        <authorList>
            <consortium name="Lawrence Berkeley National Laboratory"/>
            <person name="Hensen N."/>
            <person name="Bonometti L."/>
            <person name="Westerberg I."/>
            <person name="Brannstrom I.O."/>
            <person name="Guillou S."/>
            <person name="Cros-Aarteil S."/>
            <person name="Calhoun S."/>
            <person name="Haridas S."/>
            <person name="Kuo A."/>
            <person name="Mondo S."/>
            <person name="Pangilinan J."/>
            <person name="Riley R."/>
            <person name="Labutti K."/>
            <person name="Andreopoulos B."/>
            <person name="Lipzen A."/>
            <person name="Chen C."/>
            <person name="Yanf M."/>
            <person name="Daum C."/>
            <person name="Ng V."/>
            <person name="Clum A."/>
            <person name="Steindorff A."/>
            <person name="Ohm R."/>
            <person name="Martin F."/>
            <person name="Silar P."/>
            <person name="Natvig D."/>
            <person name="Lalanne C."/>
            <person name="Gautier V."/>
            <person name="Ament-Velasquez S.L."/>
            <person name="Kruys A."/>
            <person name="Hutchinson M.I."/>
            <person name="Powell A.J."/>
            <person name="Barry K."/>
            <person name="Miller A.N."/>
            <person name="Grigoriev I.V."/>
            <person name="Debuchy R."/>
            <person name="Gladieux P."/>
            <person name="Thoren M.H."/>
            <person name="Johannesson H."/>
        </authorList>
    </citation>
    <scope>NUCLEOTIDE SEQUENCE</scope>
    <source>
        <strain evidence="16">PSN4</strain>
    </source>
</reference>
<protein>
    <recommendedName>
        <fullName evidence="4">laccase</fullName>
        <ecNumber evidence="4">1.10.3.2</ecNumber>
    </recommendedName>
</protein>
<dbReference type="PROSITE" id="PS00079">
    <property type="entry name" value="MULTICOPPER_OXIDASE1"/>
    <property type="match status" value="1"/>
</dbReference>
<sequence>MRSSPGLLTSALALVLNYATPSLGIPIIEEPTPVAHLLPRQTIIPGGKPCGQNNETNRSCWKNNWNISTDYEATYPPAFNTRTYTFHITNVTNWKGPDGVVKPAMLINGAFPGPTIEADWGDYIQITVYNDMQDNGTSIHWHGIRQYGESNQDGANGVTECPIPPGHSKIYDFHVTQYGTSWYHSHYSNQYGNGVVGALVVHGPASANYDIDLGPYLMTDYYYETADRLTLKAEKVANGAPPDSDNILFRGKNVHPSGSGGSYDRITLTPKKKHLLRLINTSVDNSLTVALVGHSFTVIAIDLVPITPVVRTSLFLGVGQRYDVIIEANQAVDNYWFNATLEANNNCGKTHNPYPAAIFSYSGASTTALPTKRGTPLTATCAGETGFKPIVTRTIDPAIFAPSTLPVTLAFPQTPRGQVFEWRVRNTPISVEWDHPVLEYILQGNDSFPAAINMIEVAQADKWVFWVIQNEFSLPHPIHLHGHDFLTLGVGSGTFNAASMMSQLNFNNPIRRDVAQMPGSGWLVIAYRTDNPGCWLMHCHIGWHISGGLGIQFLERKTEIRQLMKLDQMKPNCDAWRSYQKTSPYLPKIDSGLKRSLNPQDVANQMVEPAVRRLW</sequence>
<keyword evidence="5" id="KW-0479">Metal-binding</keyword>
<dbReference type="InterPro" id="IPR045087">
    <property type="entry name" value="Cu-oxidase_fam"/>
</dbReference>
<evidence type="ECO:0000256" key="12">
    <source>
        <dbReference type="SAM" id="SignalP"/>
    </source>
</evidence>
<dbReference type="GO" id="GO:0046274">
    <property type="term" value="P:lignin catabolic process"/>
    <property type="evidence" value="ECO:0007669"/>
    <property type="project" value="UniProtKB-KW"/>
</dbReference>
<feature type="signal peptide" evidence="12">
    <location>
        <begin position="1"/>
        <end position="24"/>
    </location>
</feature>
<dbReference type="CDD" id="cd13901">
    <property type="entry name" value="CuRO_3_MaLCC_like"/>
    <property type="match status" value="1"/>
</dbReference>
<feature type="domain" description="Plastocyanin-like" evidence="14">
    <location>
        <begin position="435"/>
        <end position="557"/>
    </location>
</feature>
<dbReference type="SUPFAM" id="SSF49503">
    <property type="entry name" value="Cupredoxins"/>
    <property type="match status" value="3"/>
</dbReference>
<dbReference type="InterPro" id="IPR002355">
    <property type="entry name" value="Cu_oxidase_Cu_BS"/>
</dbReference>
<evidence type="ECO:0000256" key="2">
    <source>
        <dbReference type="ARBA" id="ARBA00001935"/>
    </source>
</evidence>
<evidence type="ECO:0000256" key="11">
    <source>
        <dbReference type="ARBA" id="ARBA00023185"/>
    </source>
</evidence>
<evidence type="ECO:0000313" key="16">
    <source>
        <dbReference type="EMBL" id="KAK1756536.1"/>
    </source>
</evidence>
<dbReference type="EC" id="1.10.3.2" evidence="4"/>
<keyword evidence="9" id="KW-1015">Disulfide bond</keyword>
<keyword evidence="10" id="KW-0325">Glycoprotein</keyword>
<dbReference type="FunFam" id="2.60.40.420:FF:000046">
    <property type="entry name" value="Multicopper oxidase"/>
    <property type="match status" value="1"/>
</dbReference>
<evidence type="ECO:0000313" key="17">
    <source>
        <dbReference type="Proteomes" id="UP001239445"/>
    </source>
</evidence>
<evidence type="ECO:0000256" key="8">
    <source>
        <dbReference type="ARBA" id="ARBA00023008"/>
    </source>
</evidence>
<evidence type="ECO:0000256" key="9">
    <source>
        <dbReference type="ARBA" id="ARBA00023157"/>
    </source>
</evidence>
<comment type="caution">
    <text evidence="16">The sequence shown here is derived from an EMBL/GenBank/DDBJ whole genome shotgun (WGS) entry which is preliminary data.</text>
</comment>
<evidence type="ECO:0000256" key="6">
    <source>
        <dbReference type="ARBA" id="ARBA00022729"/>
    </source>
</evidence>
<organism evidence="16 17">
    <name type="scientific">Echria macrotheca</name>
    <dbReference type="NCBI Taxonomy" id="438768"/>
    <lineage>
        <taxon>Eukaryota</taxon>
        <taxon>Fungi</taxon>
        <taxon>Dikarya</taxon>
        <taxon>Ascomycota</taxon>
        <taxon>Pezizomycotina</taxon>
        <taxon>Sordariomycetes</taxon>
        <taxon>Sordariomycetidae</taxon>
        <taxon>Sordariales</taxon>
        <taxon>Schizotheciaceae</taxon>
        <taxon>Echria</taxon>
    </lineage>
</organism>
<dbReference type="FunFam" id="2.60.40.420:FF:000045">
    <property type="entry name" value="Laccase 2"/>
    <property type="match status" value="1"/>
</dbReference>
<dbReference type="InterPro" id="IPR033138">
    <property type="entry name" value="Cu_oxidase_CS"/>
</dbReference>
<accession>A0AAJ0F678</accession>
<comment type="similarity">
    <text evidence="3">Belongs to the multicopper oxidase family.</text>
</comment>
<keyword evidence="11" id="KW-0439">Lignin degradation</keyword>
<dbReference type="GO" id="GO:0052716">
    <property type="term" value="F:hydroquinone:oxygen oxidoreductase activity"/>
    <property type="evidence" value="ECO:0007669"/>
    <property type="project" value="UniProtKB-EC"/>
</dbReference>
<dbReference type="FunFam" id="2.60.40.420:FF:000021">
    <property type="entry name" value="Extracellular dihydrogeodin oxidase/laccase"/>
    <property type="match status" value="1"/>
</dbReference>
<dbReference type="InterPro" id="IPR011706">
    <property type="entry name" value="Cu-oxidase_C"/>
</dbReference>
<dbReference type="CDD" id="cd13880">
    <property type="entry name" value="CuRO_2_MaLCC_like"/>
    <property type="match status" value="1"/>
</dbReference>